<organism evidence="1 2">
    <name type="scientific">Paraburkholderia fungorum</name>
    <dbReference type="NCBI Taxonomy" id="134537"/>
    <lineage>
        <taxon>Bacteria</taxon>
        <taxon>Pseudomonadati</taxon>
        <taxon>Pseudomonadota</taxon>
        <taxon>Betaproteobacteria</taxon>
        <taxon>Burkholderiales</taxon>
        <taxon>Burkholderiaceae</taxon>
        <taxon>Paraburkholderia</taxon>
    </lineage>
</organism>
<sequence>MDMLITRGTPLGAHAICRAGALMGISETAMRVSLTRLVADGKIVRTERGLYIAAREAHALFRRVDQWERKHTLAIKWRSGDWLAVHSGALSKADKTVWRHHHLALALCGFAQLRPGLHVRPNNLRGGVRAQASRLRELGLAANAMVFRLCDMEVPNEQETRALWNVSELVAADQNYINALEKGMENLDALALDAAVKETMLLGRSVIAHLIRDPVLPTELMPSETRERLFSLAAEYQARARLLWEKWLLRS</sequence>
<dbReference type="AlphaFoldDB" id="A0AAW3UZ76"/>
<dbReference type="InterPro" id="IPR036388">
    <property type="entry name" value="WH-like_DNA-bd_sf"/>
</dbReference>
<dbReference type="Proteomes" id="UP000518681">
    <property type="component" value="Unassembled WGS sequence"/>
</dbReference>
<dbReference type="GO" id="GO:0006351">
    <property type="term" value="P:DNA-templated transcription"/>
    <property type="evidence" value="ECO:0007669"/>
    <property type="project" value="TreeGrafter"/>
</dbReference>
<reference evidence="1 2" key="1">
    <citation type="submission" date="2020-08" db="EMBL/GenBank/DDBJ databases">
        <title>Genomic Encyclopedia of Type Strains, Phase IV (KMG-V): Genome sequencing to study the core and pangenomes of soil and plant-associated prokaryotes.</title>
        <authorList>
            <person name="Whitman W."/>
        </authorList>
    </citation>
    <scope>NUCLEOTIDE SEQUENCE [LARGE SCALE GENOMIC DNA]</scope>
    <source>
        <strain evidence="1 2">SEMIA 4013</strain>
    </source>
</reference>
<comment type="caution">
    <text evidence="1">The sequence shown here is derived from an EMBL/GenBank/DDBJ whole genome shotgun (WGS) entry which is preliminary data.</text>
</comment>
<dbReference type="RefSeq" id="WP_183799178.1">
    <property type="nucleotide sequence ID" value="NZ_JACIII010000008.1"/>
</dbReference>
<gene>
    <name evidence="1" type="ORF">GGD69_004535</name>
</gene>
<dbReference type="Gene3D" id="1.10.10.10">
    <property type="entry name" value="Winged helix-like DNA-binding domain superfamily/Winged helix DNA-binding domain"/>
    <property type="match status" value="1"/>
</dbReference>
<accession>A0AAW3UZ76</accession>
<dbReference type="PANTHER" id="PTHR30319:SF1">
    <property type="entry name" value="TRANSCRIPTIONAL REPRESSOR PAAX"/>
    <property type="match status" value="1"/>
</dbReference>
<evidence type="ECO:0000313" key="1">
    <source>
        <dbReference type="EMBL" id="MBB6203648.1"/>
    </source>
</evidence>
<dbReference type="PANTHER" id="PTHR30319">
    <property type="entry name" value="PHENYLACETIC ACID REGULATOR-RELATED TRANSCRIPTIONAL REPRESSOR"/>
    <property type="match status" value="1"/>
</dbReference>
<name>A0AAW3UZ76_9BURK</name>
<dbReference type="EMBL" id="JACIIK010000008">
    <property type="protein sequence ID" value="MBB6203648.1"/>
    <property type="molecule type" value="Genomic_DNA"/>
</dbReference>
<protein>
    <submittedName>
        <fullName evidence="1">Phenylacetic acid degradation operon negative regulatory protein</fullName>
    </submittedName>
</protein>
<evidence type="ECO:0000313" key="2">
    <source>
        <dbReference type="Proteomes" id="UP000518681"/>
    </source>
</evidence>
<proteinExistence type="predicted"/>